<sequence>MHLLVTGGNGFIGRRLCDRAVADGHEVTSVARTGPPAQRHRGPWAADVTWLTADVFSPDTWRDALRSVDCVVHAVGTISETPDAGVTFERTNGDSAIVAALEAERAGVDRFVYISSVAKPPLVGRAYITARRRAERAIADLDMAIVVPRFGPVYGPDQPHFPRAVNWLCTAIGAVEPVARRLGDARPIAVDRAAAATYRLATMATPPASPVTAGTLADLA</sequence>
<dbReference type="PANTHER" id="PTHR12126">
    <property type="entry name" value="NADH-UBIQUINONE OXIDOREDUCTASE 39 KDA SUBUNIT-RELATED"/>
    <property type="match status" value="1"/>
</dbReference>
<protein>
    <submittedName>
        <fullName evidence="2">UDP-glucose 4-epimerase</fullName>
    </submittedName>
</protein>
<dbReference type="Gene3D" id="3.40.50.720">
    <property type="entry name" value="NAD(P)-binding Rossmann-like Domain"/>
    <property type="match status" value="1"/>
</dbReference>
<evidence type="ECO:0000313" key="2">
    <source>
        <dbReference type="EMBL" id="SEQ91754.1"/>
    </source>
</evidence>
<name>A0A1H9JY80_9EURY</name>
<dbReference type="OrthoDB" id="358920at2157"/>
<reference evidence="3" key="1">
    <citation type="submission" date="2016-10" db="EMBL/GenBank/DDBJ databases">
        <authorList>
            <person name="Varghese N."/>
            <person name="Submissions S."/>
        </authorList>
    </citation>
    <scope>NUCLEOTIDE SEQUENCE [LARGE SCALE GENOMIC DNA]</scope>
    <source>
        <strain evidence="3">DSM 25055</strain>
    </source>
</reference>
<dbReference type="STRING" id="1186196.SAMN04489841_2730"/>
<gene>
    <name evidence="2" type="ORF">SAMN04489841_2730</name>
</gene>
<dbReference type="InterPro" id="IPR036291">
    <property type="entry name" value="NAD(P)-bd_dom_sf"/>
</dbReference>
<dbReference type="AlphaFoldDB" id="A0A1H9JY80"/>
<accession>A0A1H9JY80</accession>
<dbReference type="InterPro" id="IPR051207">
    <property type="entry name" value="ComplexI_NDUFA9_subunit"/>
</dbReference>
<dbReference type="SUPFAM" id="SSF51735">
    <property type="entry name" value="NAD(P)-binding Rossmann-fold domains"/>
    <property type="match status" value="1"/>
</dbReference>
<dbReference type="EMBL" id="FOFD01000003">
    <property type="protein sequence ID" value="SEQ91754.1"/>
    <property type="molecule type" value="Genomic_DNA"/>
</dbReference>
<organism evidence="2 3">
    <name type="scientific">Natrinema salaciae</name>
    <dbReference type="NCBI Taxonomy" id="1186196"/>
    <lineage>
        <taxon>Archaea</taxon>
        <taxon>Methanobacteriati</taxon>
        <taxon>Methanobacteriota</taxon>
        <taxon>Stenosarchaea group</taxon>
        <taxon>Halobacteria</taxon>
        <taxon>Halobacteriales</taxon>
        <taxon>Natrialbaceae</taxon>
        <taxon>Natrinema</taxon>
    </lineage>
</organism>
<dbReference type="PANTHER" id="PTHR12126:SF16">
    <property type="entry name" value="MIOREX COMPLEX COMPONENT 2"/>
    <property type="match status" value="1"/>
</dbReference>
<dbReference type="Proteomes" id="UP000199114">
    <property type="component" value="Unassembled WGS sequence"/>
</dbReference>
<dbReference type="GO" id="GO:0044877">
    <property type="term" value="F:protein-containing complex binding"/>
    <property type="evidence" value="ECO:0007669"/>
    <property type="project" value="TreeGrafter"/>
</dbReference>
<dbReference type="RefSeq" id="WP_090618253.1">
    <property type="nucleotide sequence ID" value="NZ_FOFD01000003.1"/>
</dbReference>
<dbReference type="Pfam" id="PF01370">
    <property type="entry name" value="Epimerase"/>
    <property type="match status" value="1"/>
</dbReference>
<keyword evidence="3" id="KW-1185">Reference proteome</keyword>
<evidence type="ECO:0000313" key="3">
    <source>
        <dbReference type="Proteomes" id="UP000199114"/>
    </source>
</evidence>
<feature type="domain" description="NAD-dependent epimerase/dehydratase" evidence="1">
    <location>
        <begin position="4"/>
        <end position="118"/>
    </location>
</feature>
<evidence type="ECO:0000259" key="1">
    <source>
        <dbReference type="Pfam" id="PF01370"/>
    </source>
</evidence>
<dbReference type="InterPro" id="IPR001509">
    <property type="entry name" value="Epimerase_deHydtase"/>
</dbReference>
<proteinExistence type="predicted"/>